<reference evidence="2 3" key="1">
    <citation type="submission" date="2013-02" db="EMBL/GenBank/DDBJ databases">
        <title>The Genome Sequence of Acinetobacter sp. NIPH 809.</title>
        <authorList>
            <consortium name="The Broad Institute Genome Sequencing Platform"/>
            <consortium name="The Broad Institute Genome Sequencing Center for Infectious Disease"/>
            <person name="Cerqueira G."/>
            <person name="Feldgarden M."/>
            <person name="Courvalin P."/>
            <person name="Perichon B."/>
            <person name="Grillot-Courvalin C."/>
            <person name="Clermont D."/>
            <person name="Rocha E."/>
            <person name="Yoon E.-J."/>
            <person name="Nemec A."/>
            <person name="Walker B."/>
            <person name="Young S.K."/>
            <person name="Zeng Q."/>
            <person name="Gargeya S."/>
            <person name="Fitzgerald M."/>
            <person name="Haas B."/>
            <person name="Abouelleil A."/>
            <person name="Alvarado L."/>
            <person name="Arachchi H.M."/>
            <person name="Berlin A.M."/>
            <person name="Chapman S.B."/>
            <person name="Dewar J."/>
            <person name="Goldberg J."/>
            <person name="Griggs A."/>
            <person name="Gujja S."/>
            <person name="Hansen M."/>
            <person name="Howarth C."/>
            <person name="Imamovic A."/>
            <person name="Larimer J."/>
            <person name="McCowan C."/>
            <person name="Murphy C."/>
            <person name="Neiman D."/>
            <person name="Pearson M."/>
            <person name="Priest M."/>
            <person name="Roberts A."/>
            <person name="Saif S."/>
            <person name="Shea T."/>
            <person name="Sisk P."/>
            <person name="Sykes S."/>
            <person name="Wortman J."/>
            <person name="Nusbaum C."/>
            <person name="Birren B."/>
        </authorList>
    </citation>
    <scope>NUCLEOTIDE SEQUENCE [LARGE SCALE GENOMIC DNA]</scope>
    <source>
        <strain evidence="2 3">NIPH 809</strain>
    </source>
</reference>
<evidence type="ECO:0000313" key="2">
    <source>
        <dbReference type="EMBL" id="ENU24165.1"/>
    </source>
</evidence>
<accession>A0ABN0JG09</accession>
<sequence>MTKNNQQGDKEIKGREASTEEAAQSPEPGGASGPKETPSKPSTNPSGTAGGTTTTKP</sequence>
<gene>
    <name evidence="2" type="ORF">F993_01481</name>
</gene>
<evidence type="ECO:0000256" key="1">
    <source>
        <dbReference type="SAM" id="MobiDB-lite"/>
    </source>
</evidence>
<evidence type="ECO:0000313" key="3">
    <source>
        <dbReference type="Proteomes" id="UP000013034"/>
    </source>
</evidence>
<name>A0ABN0JG09_9GAMM</name>
<proteinExistence type="predicted"/>
<feature type="compositionally biased region" description="Basic and acidic residues" evidence="1">
    <location>
        <begin position="8"/>
        <end position="18"/>
    </location>
</feature>
<protein>
    <submittedName>
        <fullName evidence="2">Uncharacterized protein</fullName>
    </submittedName>
</protein>
<dbReference type="Proteomes" id="UP000013034">
    <property type="component" value="Unassembled WGS sequence"/>
</dbReference>
<feature type="compositionally biased region" description="Polar residues" evidence="1">
    <location>
        <begin position="39"/>
        <end position="57"/>
    </location>
</feature>
<comment type="caution">
    <text evidence="2">The sequence shown here is derived from an EMBL/GenBank/DDBJ whole genome shotgun (WGS) entry which is preliminary data.</text>
</comment>
<dbReference type="RefSeq" id="WP_004653611.1">
    <property type="nucleotide sequence ID" value="NZ_KB849179.1"/>
</dbReference>
<feature type="region of interest" description="Disordered" evidence="1">
    <location>
        <begin position="1"/>
        <end position="57"/>
    </location>
</feature>
<organism evidence="2 3">
    <name type="scientific">Acinetobacter proteolyticus</name>
    <dbReference type="NCBI Taxonomy" id="1776741"/>
    <lineage>
        <taxon>Bacteria</taxon>
        <taxon>Pseudomonadati</taxon>
        <taxon>Pseudomonadota</taxon>
        <taxon>Gammaproteobacteria</taxon>
        <taxon>Moraxellales</taxon>
        <taxon>Moraxellaceae</taxon>
        <taxon>Acinetobacter</taxon>
    </lineage>
</organism>
<keyword evidence="3" id="KW-1185">Reference proteome</keyword>
<dbReference type="EMBL" id="APOI01000014">
    <property type="protein sequence ID" value="ENU24165.1"/>
    <property type="molecule type" value="Genomic_DNA"/>
</dbReference>